<protein>
    <submittedName>
        <fullName evidence="6">tRNA pseudouridine synthase</fullName>
    </submittedName>
</protein>
<dbReference type="PANTHER" id="PTHR11142:SF5">
    <property type="entry name" value="TRNA PSEUDOURIDINE(38_39) SYNTHASE"/>
    <property type="match status" value="1"/>
</dbReference>
<reference evidence="6 7" key="1">
    <citation type="journal article" date="2012" name="Science">
        <title>The Paleozoic origin of enzymatic lignin decomposition reconstructed from 31 fungal genomes.</title>
        <authorList>
            <person name="Floudas D."/>
            <person name="Binder M."/>
            <person name="Riley R."/>
            <person name="Barry K."/>
            <person name="Blanchette R.A."/>
            <person name="Henrissat B."/>
            <person name="Martinez A.T."/>
            <person name="Otillar R."/>
            <person name="Spatafora J.W."/>
            <person name="Yadav J.S."/>
            <person name="Aerts A."/>
            <person name="Benoit I."/>
            <person name="Boyd A."/>
            <person name="Carlson A."/>
            <person name="Copeland A."/>
            <person name="Coutinho P.M."/>
            <person name="de Vries R.P."/>
            <person name="Ferreira P."/>
            <person name="Findley K."/>
            <person name="Foster B."/>
            <person name="Gaskell J."/>
            <person name="Glotzer D."/>
            <person name="Gorecki P."/>
            <person name="Heitman J."/>
            <person name="Hesse C."/>
            <person name="Hori C."/>
            <person name="Igarashi K."/>
            <person name="Jurgens J.A."/>
            <person name="Kallen N."/>
            <person name="Kersten P."/>
            <person name="Kohler A."/>
            <person name="Kuees U."/>
            <person name="Kumar T.K.A."/>
            <person name="Kuo A."/>
            <person name="LaButti K."/>
            <person name="Larrondo L.F."/>
            <person name="Lindquist E."/>
            <person name="Ling A."/>
            <person name="Lombard V."/>
            <person name="Lucas S."/>
            <person name="Lundell T."/>
            <person name="Martin R."/>
            <person name="McLaughlin D.J."/>
            <person name="Morgenstern I."/>
            <person name="Morin E."/>
            <person name="Murat C."/>
            <person name="Nagy L.G."/>
            <person name="Nolan M."/>
            <person name="Ohm R.A."/>
            <person name="Patyshakuliyeva A."/>
            <person name="Rokas A."/>
            <person name="Ruiz-Duenas F.J."/>
            <person name="Sabat G."/>
            <person name="Salamov A."/>
            <person name="Samejima M."/>
            <person name="Schmutz J."/>
            <person name="Slot J.C."/>
            <person name="St John F."/>
            <person name="Stenlid J."/>
            <person name="Sun H."/>
            <person name="Sun S."/>
            <person name="Syed K."/>
            <person name="Tsang A."/>
            <person name="Wiebenga A."/>
            <person name="Young D."/>
            <person name="Pisabarro A."/>
            <person name="Eastwood D.C."/>
            <person name="Martin F."/>
            <person name="Cullen D."/>
            <person name="Grigoriev I.V."/>
            <person name="Hibbett D.S."/>
        </authorList>
    </citation>
    <scope>NUCLEOTIDE SEQUENCE [LARGE SCALE GENOMIC DNA]</scope>
    <source>
        <strain evidence="6 7">MD-104</strain>
    </source>
</reference>
<dbReference type="GO" id="GO:0005634">
    <property type="term" value="C:nucleus"/>
    <property type="evidence" value="ECO:0007669"/>
    <property type="project" value="TreeGrafter"/>
</dbReference>
<dbReference type="InterPro" id="IPR001406">
    <property type="entry name" value="PsdUridine_synth_TruA"/>
</dbReference>
<dbReference type="GO" id="GO:0005737">
    <property type="term" value="C:cytoplasm"/>
    <property type="evidence" value="ECO:0007669"/>
    <property type="project" value="TreeGrafter"/>
</dbReference>
<dbReference type="GO" id="GO:1990481">
    <property type="term" value="P:mRNA pseudouridine synthesis"/>
    <property type="evidence" value="ECO:0007669"/>
    <property type="project" value="TreeGrafter"/>
</dbReference>
<dbReference type="GO" id="GO:0003723">
    <property type="term" value="F:RNA binding"/>
    <property type="evidence" value="ECO:0007669"/>
    <property type="project" value="InterPro"/>
</dbReference>
<feature type="region of interest" description="Disordered" evidence="4">
    <location>
        <begin position="24"/>
        <end position="45"/>
    </location>
</feature>
<dbReference type="AlphaFoldDB" id="A0A2H3JLC7"/>
<feature type="domain" description="Pseudouridine synthase I TruA alpha/beta" evidence="5">
    <location>
        <begin position="250"/>
        <end position="375"/>
    </location>
</feature>
<dbReference type="GO" id="GO:0009982">
    <property type="term" value="F:pseudouridine synthase activity"/>
    <property type="evidence" value="ECO:0007669"/>
    <property type="project" value="InterPro"/>
</dbReference>
<dbReference type="Gene3D" id="3.30.70.580">
    <property type="entry name" value="Pseudouridine synthase I, catalytic domain, N-terminal subdomain"/>
    <property type="match status" value="1"/>
</dbReference>
<dbReference type="OrthoDB" id="25767at2759"/>
<evidence type="ECO:0000256" key="2">
    <source>
        <dbReference type="ARBA" id="ARBA00022694"/>
    </source>
</evidence>
<dbReference type="HAMAP" id="MF_00171">
    <property type="entry name" value="TruA"/>
    <property type="match status" value="1"/>
</dbReference>
<comment type="similarity">
    <text evidence="1">Belongs to the tRNA pseudouridine synthase TruA family.</text>
</comment>
<sequence>MSPSPLAYESWSRQDLIDRLRQLDIDRPSRSKRPGPPPQHQQKAFNFSAHPRRKIALKFSYNGSQYSGLEFQKAETALPTVEGVLYDALAHTRLIDSAAGFEGCGWEKCGRTDRGVSAAGQVVSMWVRSATGEVETRAEQLQETTSETEADNKNTEELQDTDSGPGIEGDFGLMGDWDEPPTNAALPPPSKPTTEIRYISLLNNVLPPTIRIIAWSPVASDFSARFSCRYRHYKYFFNPVGLDLAAMQDAASRLVGENDFRNLCKLDPSKQLTIFTRRILSANINPAGTDGNLYVFDLVGTAFLYNQVRHIMAILFLVGTRLEPPSIVDALLNVDPKHPRPPFKDGEPQPAIVQSKPEYQMADPLPLMLWQCGYDADALAWRTDAAPEEGEEDADATISHRDLSNNLYHHVQSLCEQSSIHTALDVHFLRAVEKHHQPPPQYFPIGAPDAQPIPPRSVLSIPLGAGTYRRGANYVSLLKRPRGSAVELVNERWRVGKGARQMERRALAAREGGDE</sequence>
<dbReference type="InterPro" id="IPR020094">
    <property type="entry name" value="TruA/RsuA/RluB/E/F_N"/>
</dbReference>
<name>A0A2H3JLC7_WOLCO</name>
<dbReference type="GO" id="GO:0031119">
    <property type="term" value="P:tRNA pseudouridine synthesis"/>
    <property type="evidence" value="ECO:0007669"/>
    <property type="project" value="TreeGrafter"/>
</dbReference>
<keyword evidence="7" id="KW-1185">Reference proteome</keyword>
<dbReference type="PANTHER" id="PTHR11142">
    <property type="entry name" value="PSEUDOURIDYLATE SYNTHASE"/>
    <property type="match status" value="1"/>
</dbReference>
<dbReference type="Pfam" id="PF01416">
    <property type="entry name" value="PseudoU_synth_1"/>
    <property type="match status" value="1"/>
</dbReference>
<evidence type="ECO:0000256" key="4">
    <source>
        <dbReference type="SAM" id="MobiDB-lite"/>
    </source>
</evidence>
<evidence type="ECO:0000259" key="5">
    <source>
        <dbReference type="Pfam" id="PF01416"/>
    </source>
</evidence>
<evidence type="ECO:0000256" key="3">
    <source>
        <dbReference type="ARBA" id="ARBA00023235"/>
    </source>
</evidence>
<evidence type="ECO:0000256" key="1">
    <source>
        <dbReference type="ARBA" id="ARBA00009375"/>
    </source>
</evidence>
<organism evidence="6 7">
    <name type="scientific">Wolfiporia cocos (strain MD-104)</name>
    <name type="common">Brown rot fungus</name>
    <dbReference type="NCBI Taxonomy" id="742152"/>
    <lineage>
        <taxon>Eukaryota</taxon>
        <taxon>Fungi</taxon>
        <taxon>Dikarya</taxon>
        <taxon>Basidiomycota</taxon>
        <taxon>Agaricomycotina</taxon>
        <taxon>Agaricomycetes</taxon>
        <taxon>Polyporales</taxon>
        <taxon>Phaeolaceae</taxon>
        <taxon>Wolfiporia</taxon>
    </lineage>
</organism>
<dbReference type="EMBL" id="KB468135">
    <property type="protein sequence ID" value="PCH43000.1"/>
    <property type="molecule type" value="Genomic_DNA"/>
</dbReference>
<keyword evidence="3" id="KW-0413">Isomerase</keyword>
<dbReference type="Gene3D" id="3.30.70.660">
    <property type="entry name" value="Pseudouridine synthase I, catalytic domain, C-terminal subdomain"/>
    <property type="match status" value="1"/>
</dbReference>
<dbReference type="OMA" id="SCRERRY"/>
<dbReference type="SUPFAM" id="SSF55120">
    <property type="entry name" value="Pseudouridine synthase"/>
    <property type="match status" value="1"/>
</dbReference>
<keyword evidence="2" id="KW-0819">tRNA processing</keyword>
<evidence type="ECO:0000313" key="7">
    <source>
        <dbReference type="Proteomes" id="UP000218811"/>
    </source>
</evidence>
<dbReference type="InterPro" id="IPR020097">
    <property type="entry name" value="PsdUridine_synth_TruA_a/b_dom"/>
</dbReference>
<dbReference type="STRING" id="742152.A0A2H3JLC7"/>
<proteinExistence type="inferred from homology"/>
<dbReference type="Proteomes" id="UP000218811">
    <property type="component" value="Unassembled WGS sequence"/>
</dbReference>
<accession>A0A2H3JLC7</accession>
<dbReference type="InterPro" id="IPR020095">
    <property type="entry name" value="PsdUridine_synth_TruA_C"/>
</dbReference>
<gene>
    <name evidence="6" type="ORF">WOLCODRAFT_102931</name>
</gene>
<feature type="region of interest" description="Disordered" evidence="4">
    <location>
        <begin position="133"/>
        <end position="176"/>
    </location>
</feature>
<evidence type="ECO:0000313" key="6">
    <source>
        <dbReference type="EMBL" id="PCH43000.1"/>
    </source>
</evidence>
<dbReference type="InterPro" id="IPR020103">
    <property type="entry name" value="PsdUridine_synth_cat_dom_sf"/>
</dbReference>